<protein>
    <recommendedName>
        <fullName evidence="1">DUF4476 domain-containing protein</fullName>
    </recommendedName>
</protein>
<organism evidence="2 4">
    <name type="scientific">Didymodactylos carnosus</name>
    <dbReference type="NCBI Taxonomy" id="1234261"/>
    <lineage>
        <taxon>Eukaryota</taxon>
        <taxon>Metazoa</taxon>
        <taxon>Spiralia</taxon>
        <taxon>Gnathifera</taxon>
        <taxon>Rotifera</taxon>
        <taxon>Eurotatoria</taxon>
        <taxon>Bdelloidea</taxon>
        <taxon>Philodinida</taxon>
        <taxon>Philodinidae</taxon>
        <taxon>Didymodactylos</taxon>
    </lineage>
</organism>
<keyword evidence="4" id="KW-1185">Reference proteome</keyword>
<dbReference type="Pfam" id="PF14771">
    <property type="entry name" value="DUF4476"/>
    <property type="match status" value="1"/>
</dbReference>
<feature type="domain" description="DUF4476" evidence="1">
    <location>
        <begin position="2"/>
        <end position="52"/>
    </location>
</feature>
<accession>A0A813TLJ7</accession>
<evidence type="ECO:0000313" key="4">
    <source>
        <dbReference type="Proteomes" id="UP000663829"/>
    </source>
</evidence>
<evidence type="ECO:0000313" key="2">
    <source>
        <dbReference type="EMBL" id="CAF0814657.1"/>
    </source>
</evidence>
<proteinExistence type="predicted"/>
<dbReference type="EMBL" id="CAJNOQ010000560">
    <property type="protein sequence ID" value="CAF0814657.1"/>
    <property type="molecule type" value="Genomic_DNA"/>
</dbReference>
<name>A0A813TLJ7_9BILA</name>
<reference evidence="2" key="1">
    <citation type="submission" date="2021-02" db="EMBL/GenBank/DDBJ databases">
        <authorList>
            <person name="Nowell W R."/>
        </authorList>
    </citation>
    <scope>NUCLEOTIDE SEQUENCE</scope>
</reference>
<dbReference type="InterPro" id="IPR028011">
    <property type="entry name" value="DUF4476"/>
</dbReference>
<dbReference type="Proteomes" id="UP000681722">
    <property type="component" value="Unassembled WGS sequence"/>
</dbReference>
<evidence type="ECO:0000259" key="1">
    <source>
        <dbReference type="Pfam" id="PF14771"/>
    </source>
</evidence>
<sequence length="68" mass="7675">MISSAQAEQLVLLAPFDDTKSKVARMVYPYATDKDVYVAIDGDAIRYGSTLDKPKEFIQERYIGYNGH</sequence>
<comment type="caution">
    <text evidence="2">The sequence shown here is derived from an EMBL/GenBank/DDBJ whole genome shotgun (WGS) entry which is preliminary data.</text>
</comment>
<dbReference type="Proteomes" id="UP000663829">
    <property type="component" value="Unassembled WGS sequence"/>
</dbReference>
<dbReference type="EMBL" id="CAJOBC010000560">
    <property type="protein sequence ID" value="CAF3600661.1"/>
    <property type="molecule type" value="Genomic_DNA"/>
</dbReference>
<evidence type="ECO:0000313" key="3">
    <source>
        <dbReference type="EMBL" id="CAF3600661.1"/>
    </source>
</evidence>
<dbReference type="AlphaFoldDB" id="A0A813TLJ7"/>
<gene>
    <name evidence="2" type="ORF">GPM918_LOCUS4221</name>
    <name evidence="3" type="ORF">SRO942_LOCUS4221</name>
</gene>